<dbReference type="SUPFAM" id="SSF52266">
    <property type="entry name" value="SGNH hydrolase"/>
    <property type="match status" value="1"/>
</dbReference>
<sequence>MKPTHLVTLLIAAIFATSSLVAETAAKRILFLGDSLTAGYGIDPQLAYPSLIQKKLQAGDYNFDVTPAGLSGETSAGGLRRASWVLQKPVDILVIALGANDGLRGIDLSDTKKNLQGIIDLARKKYPEIQIVIAGMQMPPNLGEAYTTQFRSMYPELAQENEATLIPFLLEDVGGQPELNIADGIHPNPAGHEIIAETVWSALKPLL</sequence>
<dbReference type="InterPro" id="IPR051532">
    <property type="entry name" value="Ester_Hydrolysis_Enzymes"/>
</dbReference>
<dbReference type="GO" id="GO:0004622">
    <property type="term" value="F:phosphatidylcholine lysophospholipase activity"/>
    <property type="evidence" value="ECO:0007669"/>
    <property type="project" value="TreeGrafter"/>
</dbReference>
<dbReference type="RefSeq" id="WP_200356881.1">
    <property type="nucleotide sequence ID" value="NZ_JAENIL010000033.1"/>
</dbReference>
<keyword evidence="1" id="KW-0732">Signal</keyword>
<proteinExistence type="predicted"/>
<evidence type="ECO:0000313" key="4">
    <source>
        <dbReference type="Proteomes" id="UP000617628"/>
    </source>
</evidence>
<dbReference type="PANTHER" id="PTHR30383">
    <property type="entry name" value="THIOESTERASE 1/PROTEASE 1/LYSOPHOSPHOLIPASE L1"/>
    <property type="match status" value="1"/>
</dbReference>
<dbReference type="InterPro" id="IPR036514">
    <property type="entry name" value="SGNH_hydro_sf"/>
</dbReference>
<evidence type="ECO:0000259" key="2">
    <source>
        <dbReference type="Pfam" id="PF13472"/>
    </source>
</evidence>
<dbReference type="CDD" id="cd01822">
    <property type="entry name" value="Lysophospholipase_L1_like"/>
    <property type="match status" value="1"/>
</dbReference>
<dbReference type="PROSITE" id="PS01098">
    <property type="entry name" value="LIPASE_GDSL_SER"/>
    <property type="match status" value="1"/>
</dbReference>
<dbReference type="AlphaFoldDB" id="A0A934S0C8"/>
<dbReference type="Proteomes" id="UP000617628">
    <property type="component" value="Unassembled WGS sequence"/>
</dbReference>
<organism evidence="3 4">
    <name type="scientific">Pelagicoccus mobilis</name>
    <dbReference type="NCBI Taxonomy" id="415221"/>
    <lineage>
        <taxon>Bacteria</taxon>
        <taxon>Pseudomonadati</taxon>
        <taxon>Verrucomicrobiota</taxon>
        <taxon>Opitutia</taxon>
        <taxon>Puniceicoccales</taxon>
        <taxon>Pelagicoccaceae</taxon>
        <taxon>Pelagicoccus</taxon>
    </lineage>
</organism>
<dbReference type="EMBL" id="JAENIL010000033">
    <property type="protein sequence ID" value="MBK1878669.1"/>
    <property type="molecule type" value="Genomic_DNA"/>
</dbReference>
<protein>
    <submittedName>
        <fullName evidence="3">Arylesterase</fullName>
    </submittedName>
</protein>
<accession>A0A934S0C8</accession>
<feature type="signal peptide" evidence="1">
    <location>
        <begin position="1"/>
        <end position="22"/>
    </location>
</feature>
<dbReference type="Pfam" id="PF13472">
    <property type="entry name" value="Lipase_GDSL_2"/>
    <property type="match status" value="1"/>
</dbReference>
<dbReference type="PANTHER" id="PTHR30383:SF24">
    <property type="entry name" value="THIOESTERASE 1_PROTEASE 1_LYSOPHOSPHOLIPASE L1"/>
    <property type="match status" value="1"/>
</dbReference>
<feature type="chain" id="PRO_5036774143" evidence="1">
    <location>
        <begin position="23"/>
        <end position="207"/>
    </location>
</feature>
<dbReference type="InterPro" id="IPR008265">
    <property type="entry name" value="Lipase_GDSL_AS"/>
</dbReference>
<dbReference type="GO" id="GO:0006629">
    <property type="term" value="P:lipid metabolic process"/>
    <property type="evidence" value="ECO:0007669"/>
    <property type="project" value="InterPro"/>
</dbReference>
<comment type="caution">
    <text evidence="3">The sequence shown here is derived from an EMBL/GenBank/DDBJ whole genome shotgun (WGS) entry which is preliminary data.</text>
</comment>
<evidence type="ECO:0000313" key="3">
    <source>
        <dbReference type="EMBL" id="MBK1878669.1"/>
    </source>
</evidence>
<reference evidence="3" key="1">
    <citation type="submission" date="2021-01" db="EMBL/GenBank/DDBJ databases">
        <title>Modified the classification status of verrucomicrobia.</title>
        <authorList>
            <person name="Feng X."/>
        </authorList>
    </citation>
    <scope>NUCLEOTIDE SEQUENCE</scope>
    <source>
        <strain evidence="3">KCTC 13126</strain>
    </source>
</reference>
<keyword evidence="4" id="KW-1185">Reference proteome</keyword>
<evidence type="ECO:0000256" key="1">
    <source>
        <dbReference type="SAM" id="SignalP"/>
    </source>
</evidence>
<dbReference type="Gene3D" id="3.40.50.1110">
    <property type="entry name" value="SGNH hydrolase"/>
    <property type="match status" value="1"/>
</dbReference>
<feature type="domain" description="SGNH hydrolase-type esterase" evidence="2">
    <location>
        <begin position="31"/>
        <end position="194"/>
    </location>
</feature>
<dbReference type="InterPro" id="IPR013830">
    <property type="entry name" value="SGNH_hydro"/>
</dbReference>
<name>A0A934S0C8_9BACT</name>
<gene>
    <name evidence="3" type="ORF">JIN87_17445</name>
</gene>